<dbReference type="InterPro" id="IPR011057">
    <property type="entry name" value="Mss4-like_sf"/>
</dbReference>
<dbReference type="Pfam" id="PF04828">
    <property type="entry name" value="GFA"/>
    <property type="match status" value="1"/>
</dbReference>
<sequence length="167" mass="18283">MWNTCPLGTQASCRLQMFTLRSRQLNTQTTGHKMINGSCLCGKVKFQISGEPSSLSYCHCSRCRKAAGVFSAVLIGKADDLSITQGQDAIAKFKSGPDAKFERCFCKDCGTSLGDMASGDAYVVAASALDDDPKIRPMLHIHTASKPDWYDIIDDLKKFDGDYIPEQ</sequence>
<dbReference type="SUPFAM" id="SSF51316">
    <property type="entry name" value="Mss4-like"/>
    <property type="match status" value="1"/>
</dbReference>
<feature type="domain" description="CENP-V/GFA" evidence="5">
    <location>
        <begin position="35"/>
        <end position="151"/>
    </location>
</feature>
<dbReference type="PROSITE" id="PS51891">
    <property type="entry name" value="CENP_V_GFA"/>
    <property type="match status" value="1"/>
</dbReference>
<evidence type="ECO:0000256" key="4">
    <source>
        <dbReference type="ARBA" id="ARBA00023239"/>
    </source>
</evidence>
<keyword evidence="4" id="KW-0456">Lyase</keyword>
<evidence type="ECO:0000256" key="2">
    <source>
        <dbReference type="ARBA" id="ARBA00022723"/>
    </source>
</evidence>
<evidence type="ECO:0000259" key="5">
    <source>
        <dbReference type="PROSITE" id="PS51891"/>
    </source>
</evidence>
<comment type="similarity">
    <text evidence="1">Belongs to the Gfa family.</text>
</comment>
<comment type="caution">
    <text evidence="6">The sequence shown here is derived from an EMBL/GenBank/DDBJ whole genome shotgun (WGS) entry which is preliminary data.</text>
</comment>
<reference evidence="6 7" key="1">
    <citation type="submission" date="2018-05" db="EMBL/GenBank/DDBJ databases">
        <authorList>
            <person name="Zhang Y.-J."/>
        </authorList>
    </citation>
    <scope>NUCLEOTIDE SEQUENCE [LARGE SCALE GENOMIC DNA]</scope>
    <source>
        <strain evidence="6 7">CY04</strain>
    </source>
</reference>
<dbReference type="PANTHER" id="PTHR33337">
    <property type="entry name" value="GFA DOMAIN-CONTAINING PROTEIN"/>
    <property type="match status" value="1"/>
</dbReference>
<evidence type="ECO:0000256" key="3">
    <source>
        <dbReference type="ARBA" id="ARBA00022833"/>
    </source>
</evidence>
<dbReference type="RefSeq" id="WP_369410585.1">
    <property type="nucleotide sequence ID" value="NZ_QHLQ01000020.1"/>
</dbReference>
<gene>
    <name evidence="6" type="ORF">DL239_17180</name>
</gene>
<evidence type="ECO:0000313" key="7">
    <source>
        <dbReference type="Proteomes" id="UP001429564"/>
    </source>
</evidence>
<dbReference type="Gene3D" id="3.90.1590.10">
    <property type="entry name" value="glutathione-dependent formaldehyde- activating enzyme (gfa)"/>
    <property type="match status" value="1"/>
</dbReference>
<keyword evidence="3" id="KW-0862">Zinc</keyword>
<keyword evidence="7" id="KW-1185">Reference proteome</keyword>
<proteinExistence type="inferred from homology"/>
<evidence type="ECO:0000256" key="1">
    <source>
        <dbReference type="ARBA" id="ARBA00005495"/>
    </source>
</evidence>
<name>A0ABX0WAK6_9RHOB</name>
<dbReference type="PANTHER" id="PTHR33337:SF40">
    <property type="entry name" value="CENP-V_GFA DOMAIN-CONTAINING PROTEIN-RELATED"/>
    <property type="match status" value="1"/>
</dbReference>
<dbReference type="InterPro" id="IPR006913">
    <property type="entry name" value="CENP-V/GFA"/>
</dbReference>
<protein>
    <submittedName>
        <fullName evidence="6">Aldehyde-activating protein</fullName>
    </submittedName>
</protein>
<evidence type="ECO:0000313" key="6">
    <source>
        <dbReference type="EMBL" id="NIZ62708.1"/>
    </source>
</evidence>
<dbReference type="Proteomes" id="UP001429564">
    <property type="component" value="Unassembled WGS sequence"/>
</dbReference>
<dbReference type="EMBL" id="QHLQ01000020">
    <property type="protein sequence ID" value="NIZ62708.1"/>
    <property type="molecule type" value="Genomic_DNA"/>
</dbReference>
<keyword evidence="2" id="KW-0479">Metal-binding</keyword>
<organism evidence="6 7">
    <name type="scientific">Parasedimentitalea denitrificans</name>
    <dbReference type="NCBI Taxonomy" id="2211118"/>
    <lineage>
        <taxon>Bacteria</taxon>
        <taxon>Pseudomonadati</taxon>
        <taxon>Pseudomonadota</taxon>
        <taxon>Alphaproteobacteria</taxon>
        <taxon>Rhodobacterales</taxon>
        <taxon>Paracoccaceae</taxon>
        <taxon>Parasedimentitalea</taxon>
    </lineage>
</organism>
<accession>A0ABX0WAK6</accession>